<reference evidence="2 3" key="1">
    <citation type="submission" date="2016-10" db="EMBL/GenBank/DDBJ databases">
        <authorList>
            <person name="de Groot N.N."/>
        </authorList>
    </citation>
    <scope>NUCLEOTIDE SEQUENCE [LARGE SCALE GENOMIC DNA]</scope>
    <source>
        <strain evidence="2 3">CGMCC 4.6858</strain>
    </source>
</reference>
<dbReference type="AlphaFoldDB" id="A0A1G6IXP8"/>
<dbReference type="Proteomes" id="UP000199034">
    <property type="component" value="Unassembled WGS sequence"/>
</dbReference>
<dbReference type="OrthoDB" id="4803675at2"/>
<gene>
    <name evidence="2" type="ORF">SAMN05421872_101311</name>
</gene>
<evidence type="ECO:0000313" key="2">
    <source>
        <dbReference type="EMBL" id="SDC11257.1"/>
    </source>
</evidence>
<protein>
    <recommendedName>
        <fullName evidence="1">DUF1707 domain-containing protein</fullName>
    </recommendedName>
</protein>
<sequence>MSVDARWRGFTYDPRLPEHARLRSSDADRDLVRALLREAYAEGRLTESDLESRSADLTPELTLGGLLELVSDLLPTGRPEPDPLAAGGMDPRVARAMAMAGFRGQLMKDLAVFLGPGAACVLVWWLDGRGLFWPVWILVYTGIPLLLTLVRARTRIALRERELMAGPPPR</sequence>
<keyword evidence="3" id="KW-1185">Reference proteome</keyword>
<proteinExistence type="predicted"/>
<dbReference type="RefSeq" id="WP_090850069.1">
    <property type="nucleotide sequence ID" value="NZ_FMZM01000001.1"/>
</dbReference>
<dbReference type="InterPro" id="IPR012551">
    <property type="entry name" value="DUF1707_SHOCT-like"/>
</dbReference>
<evidence type="ECO:0000259" key="1">
    <source>
        <dbReference type="Pfam" id="PF08044"/>
    </source>
</evidence>
<accession>A0A1G6IXP8</accession>
<feature type="domain" description="DUF1707" evidence="1">
    <location>
        <begin position="22"/>
        <end position="73"/>
    </location>
</feature>
<dbReference type="Pfam" id="PF08044">
    <property type="entry name" value="DUF1707"/>
    <property type="match status" value="1"/>
</dbReference>
<dbReference type="STRING" id="1045774.SAMN05421872_101311"/>
<name>A0A1G6IXP8_9ACTN</name>
<evidence type="ECO:0000313" key="3">
    <source>
        <dbReference type="Proteomes" id="UP000199034"/>
    </source>
</evidence>
<dbReference type="EMBL" id="FMZM01000001">
    <property type="protein sequence ID" value="SDC11257.1"/>
    <property type="molecule type" value="Genomic_DNA"/>
</dbReference>
<organism evidence="2 3">
    <name type="scientific">Nocardioides lianchengensis</name>
    <dbReference type="NCBI Taxonomy" id="1045774"/>
    <lineage>
        <taxon>Bacteria</taxon>
        <taxon>Bacillati</taxon>
        <taxon>Actinomycetota</taxon>
        <taxon>Actinomycetes</taxon>
        <taxon>Propionibacteriales</taxon>
        <taxon>Nocardioidaceae</taxon>
        <taxon>Nocardioides</taxon>
    </lineage>
</organism>